<keyword evidence="4" id="KW-1185">Reference proteome</keyword>
<feature type="signal peptide" evidence="2">
    <location>
        <begin position="1"/>
        <end position="21"/>
    </location>
</feature>
<dbReference type="EMBL" id="CAICTM010000575">
    <property type="protein sequence ID" value="CAB9513179.1"/>
    <property type="molecule type" value="Genomic_DNA"/>
</dbReference>
<evidence type="ECO:0000256" key="2">
    <source>
        <dbReference type="SAM" id="SignalP"/>
    </source>
</evidence>
<sequence>MMLRVRVLALSVAALFSTVAGSRHSINRNTEIRSSSKLGKQLLAQARPVDGGRSLNEDVDYSFVADYSLKFQGCHHVQQWNEYAEDEDDVRVKTKRLVRFRLCESDSCSNSNSAGCTSKFGDYVVDMNTFVAAYLEALEEEQEDICQDATYDCQDECYGNDDAATCMSACYDAYDVSFCNNLYNDDGNQQNNEDEEFDVSEYAECAEFKQRRRLENNNGYEYYIGPYCADQGGEIHLGVFTDDTCTTYAQNGESTFYNMMGYNLPYSDDSLVSSRCFACGQNDGNGNELKDFCANIYDYAGKCETRMNIGYPNESSCSYIEGIKIIREDGVIRTSTVKKSKAAAVCIGLFLTLAVLLAGYVYYLRTKLGRAQINLAAATQSLT</sequence>
<evidence type="ECO:0000256" key="1">
    <source>
        <dbReference type="SAM" id="Phobius"/>
    </source>
</evidence>
<accession>A0A9N8E5Q0</accession>
<feature type="chain" id="PRO_5040433050" evidence="2">
    <location>
        <begin position="22"/>
        <end position="383"/>
    </location>
</feature>
<comment type="caution">
    <text evidence="3">The sequence shown here is derived from an EMBL/GenBank/DDBJ whole genome shotgun (WGS) entry which is preliminary data.</text>
</comment>
<keyword evidence="2" id="KW-0732">Signal</keyword>
<evidence type="ECO:0000313" key="3">
    <source>
        <dbReference type="EMBL" id="CAB9513179.1"/>
    </source>
</evidence>
<proteinExistence type="predicted"/>
<keyword evidence="1" id="KW-0812">Transmembrane</keyword>
<dbReference type="Proteomes" id="UP001153069">
    <property type="component" value="Unassembled WGS sequence"/>
</dbReference>
<dbReference type="OrthoDB" id="41670at2759"/>
<evidence type="ECO:0000313" key="4">
    <source>
        <dbReference type="Proteomes" id="UP001153069"/>
    </source>
</evidence>
<keyword evidence="1" id="KW-1133">Transmembrane helix</keyword>
<keyword evidence="1" id="KW-0472">Membrane</keyword>
<protein>
    <submittedName>
        <fullName evidence="3">Uncharacterized protein</fullName>
    </submittedName>
</protein>
<feature type="transmembrane region" description="Helical" evidence="1">
    <location>
        <begin position="342"/>
        <end position="363"/>
    </location>
</feature>
<gene>
    <name evidence="3" type="ORF">SEMRO_576_G169500.1</name>
</gene>
<name>A0A9N8E5Q0_9STRA</name>
<dbReference type="AlphaFoldDB" id="A0A9N8E5Q0"/>
<reference evidence="3" key="1">
    <citation type="submission" date="2020-06" db="EMBL/GenBank/DDBJ databases">
        <authorList>
            <consortium name="Plant Systems Biology data submission"/>
        </authorList>
    </citation>
    <scope>NUCLEOTIDE SEQUENCE</scope>
    <source>
        <strain evidence="3">D6</strain>
    </source>
</reference>
<organism evidence="3 4">
    <name type="scientific">Seminavis robusta</name>
    <dbReference type="NCBI Taxonomy" id="568900"/>
    <lineage>
        <taxon>Eukaryota</taxon>
        <taxon>Sar</taxon>
        <taxon>Stramenopiles</taxon>
        <taxon>Ochrophyta</taxon>
        <taxon>Bacillariophyta</taxon>
        <taxon>Bacillariophyceae</taxon>
        <taxon>Bacillariophycidae</taxon>
        <taxon>Naviculales</taxon>
        <taxon>Naviculaceae</taxon>
        <taxon>Seminavis</taxon>
    </lineage>
</organism>